<dbReference type="InterPro" id="IPR013604">
    <property type="entry name" value="7TM_chemorcpt"/>
</dbReference>
<proteinExistence type="inferred from homology"/>
<feature type="transmembrane region" description="Helical" evidence="8">
    <location>
        <begin position="82"/>
        <end position="106"/>
    </location>
</feature>
<reference evidence="9 10" key="1">
    <citation type="submission" date="2023-09" db="EMBL/GenBank/DDBJ databases">
        <title>Nesidiocoris tenuis whole genome shotgun sequence.</title>
        <authorList>
            <person name="Shibata T."/>
            <person name="Shimoda M."/>
            <person name="Kobayashi T."/>
            <person name="Uehara T."/>
        </authorList>
    </citation>
    <scope>NUCLEOTIDE SEQUENCE [LARGE SCALE GENOMIC DNA]</scope>
    <source>
        <strain evidence="9 10">Japan</strain>
    </source>
</reference>
<evidence type="ECO:0000256" key="2">
    <source>
        <dbReference type="ARBA" id="ARBA00022475"/>
    </source>
</evidence>
<evidence type="ECO:0000256" key="3">
    <source>
        <dbReference type="ARBA" id="ARBA00022692"/>
    </source>
</evidence>
<dbReference type="Proteomes" id="UP001307889">
    <property type="component" value="Chromosome 1"/>
</dbReference>
<evidence type="ECO:0000313" key="9">
    <source>
        <dbReference type="EMBL" id="BES87257.1"/>
    </source>
</evidence>
<organism evidence="9 10">
    <name type="scientific">Nesidiocoris tenuis</name>
    <dbReference type="NCBI Taxonomy" id="355587"/>
    <lineage>
        <taxon>Eukaryota</taxon>
        <taxon>Metazoa</taxon>
        <taxon>Ecdysozoa</taxon>
        <taxon>Arthropoda</taxon>
        <taxon>Hexapoda</taxon>
        <taxon>Insecta</taxon>
        <taxon>Pterygota</taxon>
        <taxon>Neoptera</taxon>
        <taxon>Paraneoptera</taxon>
        <taxon>Hemiptera</taxon>
        <taxon>Heteroptera</taxon>
        <taxon>Panheteroptera</taxon>
        <taxon>Cimicomorpha</taxon>
        <taxon>Miridae</taxon>
        <taxon>Dicyphina</taxon>
        <taxon>Nesidiocoris</taxon>
    </lineage>
</organism>
<sequence length="385" mass="43235">MAIAHVDVGRQEGDTAPLQIYLSRCLIFPRFVGVFPFRISGGIYVNRIELAISLVINLLSIGVIMVAVTIDVTDHSSKAEFQAAMISFVEGVLVTVSIALSTLTIVMKQKKLKSLYNCLVQVGMLVERIPGKRRPFPSMRRSNIKLLFSVPLMAIICMETRRAIRDSTYGPPLFYLSVYAHCMCNIKLFGVAIEFAVFTEFLGHWFNILYKTMAAPDQYLTGKTVQLASEACDCLVSALEYIRSAFGSTLLIMVVNCFVKSTANFNKLIREDKPYWILLFGLWIINMLMQLLLVVIAANYTIKQANLYEWTMYRRIKNESTTSMVSTQTKMMLFLARKKKIKIDLCGFTTLDNGLLGKILAATLTYSIVLSQLNFTVKPSSGLPV</sequence>
<evidence type="ECO:0000256" key="7">
    <source>
        <dbReference type="ARBA" id="ARBA00023224"/>
    </source>
</evidence>
<feature type="transmembrane region" description="Helical" evidence="8">
    <location>
        <begin position="275"/>
        <end position="302"/>
    </location>
</feature>
<gene>
    <name evidence="9" type="ORF">NTJ_00062</name>
</gene>
<keyword evidence="6 8" id="KW-0675">Receptor</keyword>
<accession>A0ABN7A7M3</accession>
<evidence type="ECO:0000256" key="8">
    <source>
        <dbReference type="RuleBase" id="RU363108"/>
    </source>
</evidence>
<evidence type="ECO:0000256" key="4">
    <source>
        <dbReference type="ARBA" id="ARBA00022989"/>
    </source>
</evidence>
<keyword evidence="3 8" id="KW-0812">Transmembrane</keyword>
<name>A0ABN7A7M3_9HEMI</name>
<comment type="similarity">
    <text evidence="8">Belongs to the insect chemoreceptor superfamily. Gustatory receptor (GR) family.</text>
</comment>
<keyword evidence="10" id="KW-1185">Reference proteome</keyword>
<feature type="transmembrane region" description="Helical" evidence="8">
    <location>
        <begin position="51"/>
        <end position="70"/>
    </location>
</feature>
<evidence type="ECO:0000256" key="1">
    <source>
        <dbReference type="ARBA" id="ARBA00004651"/>
    </source>
</evidence>
<keyword evidence="2 8" id="KW-1003">Cell membrane</keyword>
<comment type="function">
    <text evidence="8">Gustatory receptor which mediates acceptance or avoidance behavior, depending on its substrates.</text>
</comment>
<evidence type="ECO:0000256" key="5">
    <source>
        <dbReference type="ARBA" id="ARBA00023136"/>
    </source>
</evidence>
<protein>
    <recommendedName>
        <fullName evidence="8">Gustatory receptor</fullName>
    </recommendedName>
</protein>
<evidence type="ECO:0000313" key="10">
    <source>
        <dbReference type="Proteomes" id="UP001307889"/>
    </source>
</evidence>
<keyword evidence="4 8" id="KW-1133">Transmembrane helix</keyword>
<keyword evidence="7 8" id="KW-0807">Transducer</keyword>
<evidence type="ECO:0000256" key="6">
    <source>
        <dbReference type="ARBA" id="ARBA00023170"/>
    </source>
</evidence>
<comment type="subcellular location">
    <subcellularLocation>
        <location evidence="1 8">Cell membrane</location>
        <topology evidence="1 8">Multi-pass membrane protein</topology>
    </subcellularLocation>
</comment>
<comment type="caution">
    <text evidence="8">Lacks conserved residue(s) required for the propagation of feature annotation.</text>
</comment>
<keyword evidence="5 8" id="KW-0472">Membrane</keyword>
<dbReference type="PANTHER" id="PTHR21143">
    <property type="entry name" value="INVERTEBRATE GUSTATORY RECEPTOR"/>
    <property type="match status" value="1"/>
</dbReference>
<dbReference type="Pfam" id="PF08395">
    <property type="entry name" value="7tm_7"/>
    <property type="match status" value="1"/>
</dbReference>
<dbReference type="EMBL" id="AP028909">
    <property type="protein sequence ID" value="BES87257.1"/>
    <property type="molecule type" value="Genomic_DNA"/>
</dbReference>
<dbReference type="PANTHER" id="PTHR21143:SF121">
    <property type="entry name" value="GUSTATORY AND ODORANT RECEPTOR 21A"/>
    <property type="match status" value="1"/>
</dbReference>